<organism evidence="3">
    <name type="scientific">Ananas comosus var. bracteatus</name>
    <name type="common">red pineapple</name>
    <dbReference type="NCBI Taxonomy" id="296719"/>
    <lineage>
        <taxon>Eukaryota</taxon>
        <taxon>Viridiplantae</taxon>
        <taxon>Streptophyta</taxon>
        <taxon>Embryophyta</taxon>
        <taxon>Tracheophyta</taxon>
        <taxon>Spermatophyta</taxon>
        <taxon>Magnoliopsida</taxon>
        <taxon>Liliopsida</taxon>
        <taxon>Poales</taxon>
        <taxon>Bromeliaceae</taxon>
        <taxon>Bromelioideae</taxon>
        <taxon>Ananas</taxon>
    </lineage>
</organism>
<dbReference type="EMBL" id="LR862132">
    <property type="protein sequence ID" value="CAD1837567.1"/>
    <property type="molecule type" value="Genomic_DNA"/>
</dbReference>
<name>A0A6V7Q3T1_ANACO</name>
<evidence type="ECO:0000256" key="2">
    <source>
        <dbReference type="SAM" id="MobiDB-lite"/>
    </source>
</evidence>
<dbReference type="PANTHER" id="PTHR33499">
    <property type="entry name" value="OS12G0282400 PROTEIN-RELATED"/>
    <property type="match status" value="1"/>
</dbReference>
<gene>
    <name evidence="3" type="ORF">CB5_LOCUS20778</name>
</gene>
<keyword evidence="1" id="KW-0175">Coiled coil</keyword>
<evidence type="ECO:0000313" key="3">
    <source>
        <dbReference type="EMBL" id="CAD1837567.1"/>
    </source>
</evidence>
<evidence type="ECO:0008006" key="4">
    <source>
        <dbReference type="Google" id="ProtNLM"/>
    </source>
</evidence>
<sequence>MEHMLSLSRGPTEYVTCYTGYLINGYRFRIEDRDKGLKTQNCGVVVVGDTGAETEKRDYYGILTEVIELQMQPPKSRNGNDFTSRGDKLTFIPPGSLGKGRAQFGLRSFNSLRPSTSQSVGTATIPSFETPLGQLGNISLPQDFEPMEETHIEEESRETDSTSVAKKRKVRGRNKCKEVAKLKSGKKLNVKFYNKRVVGKNHRVFSRHLGRIIRDRNICPLRVHSWKEIGDEEKEHMWAAVTAASKRNSSNRAKLTMPHRTGSKPIRQGGKVGQPPSLATIFFETRKRDKIVDATQSKPSLSNIEAELQAKLRETQRENDSLKSRMDEMEAEIRMIKEMFQRQHSNGPPPPSSEG</sequence>
<feature type="region of interest" description="Disordered" evidence="2">
    <location>
        <begin position="244"/>
        <end position="276"/>
    </location>
</feature>
<protein>
    <recommendedName>
        <fullName evidence="4">Transposase Tnp1/En/Spm-like domain-containing protein</fullName>
    </recommendedName>
</protein>
<feature type="compositionally biased region" description="Basic and acidic residues" evidence="2">
    <location>
        <begin position="149"/>
        <end position="160"/>
    </location>
</feature>
<feature type="coiled-coil region" evidence="1">
    <location>
        <begin position="305"/>
        <end position="339"/>
    </location>
</feature>
<proteinExistence type="predicted"/>
<dbReference type="AlphaFoldDB" id="A0A6V7Q3T1"/>
<evidence type="ECO:0000256" key="1">
    <source>
        <dbReference type="SAM" id="Coils"/>
    </source>
</evidence>
<dbReference type="PANTHER" id="PTHR33499:SF40">
    <property type="entry name" value="TRANSPOSASE-ASSOCIATED DOMAIN-CONTAINING PROTEIN"/>
    <property type="match status" value="1"/>
</dbReference>
<reference evidence="3" key="1">
    <citation type="submission" date="2020-07" db="EMBL/GenBank/DDBJ databases">
        <authorList>
            <person name="Lin J."/>
        </authorList>
    </citation>
    <scope>NUCLEOTIDE SEQUENCE</scope>
</reference>
<accession>A0A6V7Q3T1</accession>
<feature type="region of interest" description="Disordered" evidence="2">
    <location>
        <begin position="149"/>
        <end position="170"/>
    </location>
</feature>